<feature type="domain" description="Methionyl/Valyl/Leucyl/Isoleucyl-tRNA synthetase anticodon-binding" evidence="9">
    <location>
        <begin position="1"/>
        <end position="59"/>
    </location>
</feature>
<evidence type="ECO:0000256" key="8">
    <source>
        <dbReference type="ARBA" id="ARBA00047469"/>
    </source>
</evidence>
<evidence type="ECO:0000256" key="2">
    <source>
        <dbReference type="ARBA" id="ARBA00013164"/>
    </source>
</evidence>
<comment type="catalytic activity">
    <reaction evidence="8">
        <text>tRNA(Leu) + L-leucine + ATP = L-leucyl-tRNA(Leu) + AMP + diphosphate</text>
        <dbReference type="Rhea" id="RHEA:11688"/>
        <dbReference type="Rhea" id="RHEA-COMP:9613"/>
        <dbReference type="Rhea" id="RHEA-COMP:9622"/>
        <dbReference type="ChEBI" id="CHEBI:30616"/>
        <dbReference type="ChEBI" id="CHEBI:33019"/>
        <dbReference type="ChEBI" id="CHEBI:57427"/>
        <dbReference type="ChEBI" id="CHEBI:78442"/>
        <dbReference type="ChEBI" id="CHEBI:78494"/>
        <dbReference type="ChEBI" id="CHEBI:456215"/>
        <dbReference type="EC" id="6.1.1.4"/>
    </reaction>
</comment>
<keyword evidence="5" id="KW-0067">ATP-binding</keyword>
<keyword evidence="3" id="KW-0436">Ligase</keyword>
<keyword evidence="7" id="KW-0030">Aminoacyl-tRNA synthetase</keyword>
<organism evidence="10">
    <name type="scientific">marine sediment metagenome</name>
    <dbReference type="NCBI Taxonomy" id="412755"/>
    <lineage>
        <taxon>unclassified sequences</taxon>
        <taxon>metagenomes</taxon>
        <taxon>ecological metagenomes</taxon>
    </lineage>
</organism>
<dbReference type="EC" id="6.1.1.4" evidence="2"/>
<evidence type="ECO:0000256" key="1">
    <source>
        <dbReference type="ARBA" id="ARBA00005594"/>
    </source>
</evidence>
<dbReference type="PANTHER" id="PTHR43740">
    <property type="entry name" value="LEUCYL-TRNA SYNTHETASE"/>
    <property type="match status" value="1"/>
</dbReference>
<keyword evidence="6" id="KW-0648">Protein biosynthesis</keyword>
<evidence type="ECO:0000313" key="10">
    <source>
        <dbReference type="EMBL" id="GAH11374.1"/>
    </source>
</evidence>
<evidence type="ECO:0000256" key="4">
    <source>
        <dbReference type="ARBA" id="ARBA00022741"/>
    </source>
</evidence>
<dbReference type="InterPro" id="IPR002302">
    <property type="entry name" value="Leu-tRNA-ligase"/>
</dbReference>
<dbReference type="Gene3D" id="1.10.730.10">
    <property type="entry name" value="Isoleucyl-tRNA Synthetase, Domain 1"/>
    <property type="match status" value="1"/>
</dbReference>
<dbReference type="SUPFAM" id="SSF47323">
    <property type="entry name" value="Anticodon-binding domain of a subclass of class I aminoacyl-tRNA synthetases"/>
    <property type="match status" value="1"/>
</dbReference>
<protein>
    <recommendedName>
        <fullName evidence="2">leucine--tRNA ligase</fullName>
        <ecNumber evidence="2">6.1.1.4</ecNumber>
    </recommendedName>
</protein>
<evidence type="ECO:0000259" key="9">
    <source>
        <dbReference type="Pfam" id="PF08264"/>
    </source>
</evidence>
<dbReference type="EMBL" id="BART01032478">
    <property type="protein sequence ID" value="GAH11374.1"/>
    <property type="molecule type" value="Genomic_DNA"/>
</dbReference>
<comment type="caution">
    <text evidence="10">The sequence shown here is derived from an EMBL/GenBank/DDBJ whole genome shotgun (WGS) entry which is preliminary data.</text>
</comment>
<dbReference type="PANTHER" id="PTHR43740:SF2">
    <property type="entry name" value="LEUCINE--TRNA LIGASE, MITOCHONDRIAL"/>
    <property type="match status" value="1"/>
</dbReference>
<gene>
    <name evidence="10" type="ORF">S01H4_56113</name>
</gene>
<dbReference type="GO" id="GO:0005829">
    <property type="term" value="C:cytosol"/>
    <property type="evidence" value="ECO:0007669"/>
    <property type="project" value="TreeGrafter"/>
</dbReference>
<comment type="similarity">
    <text evidence="1">Belongs to the class-I aminoacyl-tRNA synthetase family.</text>
</comment>
<dbReference type="GO" id="GO:0004823">
    <property type="term" value="F:leucine-tRNA ligase activity"/>
    <property type="evidence" value="ECO:0007669"/>
    <property type="project" value="UniProtKB-EC"/>
</dbReference>
<evidence type="ECO:0000256" key="5">
    <source>
        <dbReference type="ARBA" id="ARBA00022840"/>
    </source>
</evidence>
<feature type="non-terminal residue" evidence="10">
    <location>
        <position position="1"/>
    </location>
</feature>
<accession>X1E2H1</accession>
<evidence type="ECO:0000256" key="6">
    <source>
        <dbReference type="ARBA" id="ARBA00022917"/>
    </source>
</evidence>
<name>X1E2H1_9ZZZZ</name>
<reference evidence="10" key="1">
    <citation type="journal article" date="2014" name="Front. Microbiol.">
        <title>High frequency of phylogenetically diverse reductive dehalogenase-homologous genes in deep subseafloor sedimentary metagenomes.</title>
        <authorList>
            <person name="Kawai M."/>
            <person name="Futagami T."/>
            <person name="Toyoda A."/>
            <person name="Takaki Y."/>
            <person name="Nishi S."/>
            <person name="Hori S."/>
            <person name="Arai W."/>
            <person name="Tsubouchi T."/>
            <person name="Morono Y."/>
            <person name="Uchiyama I."/>
            <person name="Ito T."/>
            <person name="Fujiyama A."/>
            <person name="Inagaki F."/>
            <person name="Takami H."/>
        </authorList>
    </citation>
    <scope>NUCLEOTIDE SEQUENCE</scope>
    <source>
        <strain evidence="10">Expedition CK06-06</strain>
    </source>
</reference>
<proteinExistence type="inferred from homology"/>
<dbReference type="InterPro" id="IPR013155">
    <property type="entry name" value="M/V/L/I-tRNA-synth_anticd-bd"/>
</dbReference>
<evidence type="ECO:0000256" key="7">
    <source>
        <dbReference type="ARBA" id="ARBA00023146"/>
    </source>
</evidence>
<dbReference type="InterPro" id="IPR009080">
    <property type="entry name" value="tRNAsynth_Ia_anticodon-bd"/>
</dbReference>
<dbReference type="AlphaFoldDB" id="X1E2H1"/>
<dbReference type="GO" id="GO:0005524">
    <property type="term" value="F:ATP binding"/>
    <property type="evidence" value="ECO:0007669"/>
    <property type="project" value="UniProtKB-KW"/>
</dbReference>
<evidence type="ECO:0000256" key="3">
    <source>
        <dbReference type="ARBA" id="ARBA00022598"/>
    </source>
</evidence>
<dbReference type="Pfam" id="PF08264">
    <property type="entry name" value="Anticodon_1"/>
    <property type="match status" value="1"/>
</dbReference>
<sequence length="97" mass="11523">PFAPHLAEELWKKLGYKPSISKEDFPVYDEKYLVEENWEYPVSFNGKLRFKITLPLDISDKEIEEAVVNDERTQKWLRGERPKKIIIVHKKIINVVV</sequence>
<dbReference type="GO" id="GO:0006429">
    <property type="term" value="P:leucyl-tRNA aminoacylation"/>
    <property type="evidence" value="ECO:0007669"/>
    <property type="project" value="InterPro"/>
</dbReference>
<keyword evidence="4" id="KW-0547">Nucleotide-binding</keyword>